<sequence>MHEATPLALAAGRGRRWHEPRRERRQHWLALLLAALLHGVFVLVVWQQMRPRMIAPTTSAPAQEALQIRFISSAPARATPPAPALQAPPRPRVPAAPREPPRKNAMSLQLPAPPPPRSTARLFDQNGQPLLPAPASSTPVPDYVQHLPQGDPRIMQHRSPVTYQATRFDQDWGKSNAVDSALQKLVDKTTVKKTIRLPRGVRIHCAISLAMLAGGCGGDPPAKPSAKDGDVRLNMAPARSLDGQAHAPKPPDEQACIDMYRAGKPLAWGCPVDTPDRAVDAELRERAAKAARGH</sequence>
<keyword evidence="2" id="KW-1133">Transmembrane helix</keyword>
<keyword evidence="2" id="KW-0812">Transmembrane</keyword>
<feature type="transmembrane region" description="Helical" evidence="2">
    <location>
        <begin position="27"/>
        <end position="46"/>
    </location>
</feature>
<feature type="region of interest" description="Disordered" evidence="1">
    <location>
        <begin position="77"/>
        <end position="128"/>
    </location>
</feature>
<proteinExistence type="predicted"/>
<dbReference type="AlphaFoldDB" id="A0AAU7QI47"/>
<reference evidence="3" key="1">
    <citation type="submission" date="2024-06" db="EMBL/GenBank/DDBJ databases">
        <authorList>
            <person name="Sun Y."/>
        </authorList>
    </citation>
    <scope>NUCLEOTIDE SEQUENCE</scope>
    <source>
        <strain evidence="3">IGA1.0</strain>
    </source>
</reference>
<evidence type="ECO:0008006" key="4">
    <source>
        <dbReference type="Google" id="ProtNLM"/>
    </source>
</evidence>
<feature type="region of interest" description="Disordered" evidence="1">
    <location>
        <begin position="1"/>
        <end position="20"/>
    </location>
</feature>
<evidence type="ECO:0000313" key="3">
    <source>
        <dbReference type="EMBL" id="XBS89304.1"/>
    </source>
</evidence>
<organism evidence="3">
    <name type="scientific">Rhodanobacter sp. IGA1.0</name>
    <dbReference type="NCBI Taxonomy" id="3158582"/>
    <lineage>
        <taxon>Bacteria</taxon>
        <taxon>Pseudomonadati</taxon>
        <taxon>Pseudomonadota</taxon>
        <taxon>Gammaproteobacteria</taxon>
        <taxon>Lysobacterales</taxon>
        <taxon>Rhodanobacteraceae</taxon>
        <taxon>Rhodanobacter</taxon>
    </lineage>
</organism>
<keyword evidence="2" id="KW-0472">Membrane</keyword>
<evidence type="ECO:0000256" key="1">
    <source>
        <dbReference type="SAM" id="MobiDB-lite"/>
    </source>
</evidence>
<gene>
    <name evidence="3" type="ORF">ABNK63_13005</name>
</gene>
<name>A0AAU7QI47_9GAMM</name>
<dbReference type="EMBL" id="CP157948">
    <property type="protein sequence ID" value="XBS89304.1"/>
    <property type="molecule type" value="Genomic_DNA"/>
</dbReference>
<evidence type="ECO:0000256" key="2">
    <source>
        <dbReference type="SAM" id="Phobius"/>
    </source>
</evidence>
<feature type="compositionally biased region" description="Pro residues" evidence="1">
    <location>
        <begin position="78"/>
        <end position="98"/>
    </location>
</feature>
<dbReference type="RefSeq" id="WP_350015864.1">
    <property type="nucleotide sequence ID" value="NZ_CP157948.1"/>
</dbReference>
<protein>
    <recommendedName>
        <fullName evidence="4">Energy transducer TonB</fullName>
    </recommendedName>
</protein>
<accession>A0AAU7QI47</accession>